<accession>A0A9W6PI61</accession>
<dbReference type="InterPro" id="IPR014051">
    <property type="entry name" value="Phosphoesterase_HXTX"/>
</dbReference>
<organism evidence="5 6">
    <name type="scientific">Kitasatospora phosalacinea</name>
    <dbReference type="NCBI Taxonomy" id="2065"/>
    <lineage>
        <taxon>Bacteria</taxon>
        <taxon>Bacillati</taxon>
        <taxon>Actinomycetota</taxon>
        <taxon>Actinomycetes</taxon>
        <taxon>Kitasatosporales</taxon>
        <taxon>Streptomycetaceae</taxon>
        <taxon>Kitasatospora</taxon>
    </lineage>
</organism>
<gene>
    <name evidence="5" type="ORF">Kpho01_32930</name>
</gene>
<feature type="region of interest" description="Disordered" evidence="3">
    <location>
        <begin position="126"/>
        <end position="148"/>
    </location>
</feature>
<dbReference type="Proteomes" id="UP001165143">
    <property type="component" value="Unassembled WGS sequence"/>
</dbReference>
<evidence type="ECO:0000259" key="4">
    <source>
        <dbReference type="Pfam" id="PF02834"/>
    </source>
</evidence>
<dbReference type="Gene3D" id="3.90.1140.10">
    <property type="entry name" value="Cyclic phosphodiesterase"/>
    <property type="match status" value="1"/>
</dbReference>
<dbReference type="PANTHER" id="PTHR35561:SF1">
    <property type="entry name" value="RNA 2',3'-CYCLIC PHOSPHODIESTERASE"/>
    <property type="match status" value="1"/>
</dbReference>
<comment type="similarity">
    <text evidence="2">Belongs to the 2H phosphoesterase superfamily. ThpR family.</text>
</comment>
<comment type="caution">
    <text evidence="5">The sequence shown here is derived from an EMBL/GenBank/DDBJ whole genome shotgun (WGS) entry which is preliminary data.</text>
</comment>
<dbReference type="Pfam" id="PF02834">
    <property type="entry name" value="LigT_PEase"/>
    <property type="match status" value="1"/>
</dbReference>
<dbReference type="GO" id="GO:0004113">
    <property type="term" value="F:2',3'-cyclic-nucleotide 3'-phosphodiesterase activity"/>
    <property type="evidence" value="ECO:0007669"/>
    <property type="project" value="InterPro"/>
</dbReference>
<dbReference type="HAMAP" id="MF_01940">
    <property type="entry name" value="RNA_CPDase"/>
    <property type="match status" value="1"/>
</dbReference>
<feature type="short sequence motif" description="HXTX 2" evidence="2">
    <location>
        <begin position="122"/>
        <end position="125"/>
    </location>
</feature>
<feature type="compositionally biased region" description="Gly residues" evidence="3">
    <location>
        <begin position="136"/>
        <end position="146"/>
    </location>
</feature>
<dbReference type="NCBIfam" id="TIGR02258">
    <property type="entry name" value="2_5_ligase"/>
    <property type="match status" value="1"/>
</dbReference>
<reference evidence="5" key="1">
    <citation type="submission" date="2023-02" db="EMBL/GenBank/DDBJ databases">
        <title>Kitasatospora phosalacinea NBRC 14362.</title>
        <authorList>
            <person name="Ichikawa N."/>
            <person name="Sato H."/>
            <person name="Tonouchi N."/>
        </authorList>
    </citation>
    <scope>NUCLEOTIDE SEQUENCE</scope>
    <source>
        <strain evidence="5">NBRC 14362</strain>
    </source>
</reference>
<evidence type="ECO:0000313" key="6">
    <source>
        <dbReference type="Proteomes" id="UP001165143"/>
    </source>
</evidence>
<dbReference type="SUPFAM" id="SSF55144">
    <property type="entry name" value="LigT-like"/>
    <property type="match status" value="1"/>
</dbReference>
<feature type="active site" description="Proton acceptor" evidence="2">
    <location>
        <position position="122"/>
    </location>
</feature>
<name>A0A9W6PI61_9ACTN</name>
<dbReference type="InterPro" id="IPR004175">
    <property type="entry name" value="RNA_CPDase"/>
</dbReference>
<evidence type="ECO:0000256" key="1">
    <source>
        <dbReference type="ARBA" id="ARBA00022801"/>
    </source>
</evidence>
<evidence type="ECO:0000256" key="2">
    <source>
        <dbReference type="HAMAP-Rule" id="MF_01940"/>
    </source>
</evidence>
<feature type="domain" description="Phosphoesterase HXTX" evidence="4">
    <location>
        <begin position="8"/>
        <end position="86"/>
    </location>
</feature>
<feature type="short sequence motif" description="HXTX 1" evidence="2">
    <location>
        <begin position="42"/>
        <end position="45"/>
    </location>
</feature>
<dbReference type="PANTHER" id="PTHR35561">
    <property type="entry name" value="RNA 2',3'-CYCLIC PHOSPHODIESTERASE"/>
    <property type="match status" value="1"/>
</dbReference>
<protein>
    <recommendedName>
        <fullName evidence="2">RNA 2',3'-cyclic phosphodiesterase</fullName>
        <shortName evidence="2">RNA 2',3'-CPDase</shortName>
        <ecNumber evidence="2">3.1.4.58</ecNumber>
    </recommendedName>
</protein>
<feature type="active site" description="Proton donor" evidence="2">
    <location>
        <position position="42"/>
    </location>
</feature>
<dbReference type="OrthoDB" id="9787070at2"/>
<dbReference type="EC" id="3.1.4.58" evidence="2"/>
<evidence type="ECO:0000256" key="3">
    <source>
        <dbReference type="SAM" id="MobiDB-lite"/>
    </source>
</evidence>
<proteinExistence type="inferred from homology"/>
<dbReference type="GO" id="GO:0008664">
    <property type="term" value="F:RNA 2',3'-cyclic 3'-phosphodiesterase activity"/>
    <property type="evidence" value="ECO:0007669"/>
    <property type="project" value="UniProtKB-EC"/>
</dbReference>
<dbReference type="EMBL" id="BSRX01000017">
    <property type="protein sequence ID" value="GLW55282.1"/>
    <property type="molecule type" value="Genomic_DNA"/>
</dbReference>
<dbReference type="AlphaFoldDB" id="A0A9W6PI61"/>
<evidence type="ECO:0000313" key="5">
    <source>
        <dbReference type="EMBL" id="GLW55282.1"/>
    </source>
</evidence>
<comment type="catalytic activity">
    <reaction evidence="2">
        <text>a 3'-end 2',3'-cyclophospho-ribonucleotide-RNA + H2O = a 3'-end 2'-phospho-ribonucleotide-RNA + H(+)</text>
        <dbReference type="Rhea" id="RHEA:11828"/>
        <dbReference type="Rhea" id="RHEA-COMP:10464"/>
        <dbReference type="Rhea" id="RHEA-COMP:17353"/>
        <dbReference type="ChEBI" id="CHEBI:15377"/>
        <dbReference type="ChEBI" id="CHEBI:15378"/>
        <dbReference type="ChEBI" id="CHEBI:83064"/>
        <dbReference type="ChEBI" id="CHEBI:173113"/>
        <dbReference type="EC" id="3.1.4.58"/>
    </reaction>
</comment>
<dbReference type="InterPro" id="IPR009097">
    <property type="entry name" value="Cyclic_Pdiesterase"/>
</dbReference>
<comment type="function">
    <text evidence="2">Hydrolyzes RNA 2',3'-cyclic phosphodiester to an RNA 2'-phosphomonoester.</text>
</comment>
<dbReference type="RefSeq" id="WP_051776416.1">
    <property type="nucleotide sequence ID" value="NZ_BSRX01000017.1"/>
</dbReference>
<sequence>MRLFVAVNPPAPAKQELVDAVEPLRELPGADRLRWTEPAGWHLTLAFLGEVPADEVPALEHALARVAGEHPEHVLRLSGSGTFGERALWAGVEGEVRALRELAAAVRRTLGAEDEEHGFHPHLTLARSGTTRGRRPGGPGGPGGRGELAAMADAMRGFRGREWRAGRIQLMRSETGYGPARYTALEGWPLGT</sequence>
<keyword evidence="1 2" id="KW-0378">Hydrolase</keyword>